<reference evidence="4 5" key="1">
    <citation type="submission" date="2020-02" db="EMBL/GenBank/DDBJ databases">
        <title>Rhodobacter translucens sp. nov., a novel bacterium isolated from activated sludge.</title>
        <authorList>
            <person name="Liu J."/>
        </authorList>
    </citation>
    <scope>NUCLEOTIDE SEQUENCE [LARGE SCALE GENOMIC DNA]</scope>
    <source>
        <strain evidence="4 5">HX-7-19</strain>
    </source>
</reference>
<dbReference type="GO" id="GO:0005829">
    <property type="term" value="C:cytosol"/>
    <property type="evidence" value="ECO:0007669"/>
    <property type="project" value="TreeGrafter"/>
</dbReference>
<name>A0A6M1TYI0_9RHOB</name>
<dbReference type="GO" id="GO:0016618">
    <property type="term" value="F:hydroxypyruvate reductase [NAD(P)H] activity"/>
    <property type="evidence" value="ECO:0007669"/>
    <property type="project" value="TreeGrafter"/>
</dbReference>
<dbReference type="EMBL" id="JAALFE010000012">
    <property type="protein sequence ID" value="NGQ91856.1"/>
    <property type="molecule type" value="Genomic_DNA"/>
</dbReference>
<dbReference type="Gene3D" id="3.40.50.720">
    <property type="entry name" value="NAD(P)-binding Rossmann-like Domain"/>
    <property type="match status" value="2"/>
</dbReference>
<dbReference type="InterPro" id="IPR050223">
    <property type="entry name" value="D-isomer_2-hydroxyacid_DH"/>
</dbReference>
<evidence type="ECO:0000313" key="4">
    <source>
        <dbReference type="EMBL" id="NGQ91856.1"/>
    </source>
</evidence>
<dbReference type="AlphaFoldDB" id="A0A6M1TYI0"/>
<dbReference type="InterPro" id="IPR036291">
    <property type="entry name" value="NAD(P)-bd_dom_sf"/>
</dbReference>
<keyword evidence="5" id="KW-1185">Reference proteome</keyword>
<proteinExistence type="predicted"/>
<dbReference type="CDD" id="cd12167">
    <property type="entry name" value="2-Hacid_dh_8"/>
    <property type="match status" value="1"/>
</dbReference>
<evidence type="ECO:0000259" key="3">
    <source>
        <dbReference type="Pfam" id="PF02826"/>
    </source>
</evidence>
<organism evidence="4 5">
    <name type="scientific">Paragemmobacter kunshanensis</name>
    <dbReference type="NCBI Taxonomy" id="2583234"/>
    <lineage>
        <taxon>Bacteria</taxon>
        <taxon>Pseudomonadati</taxon>
        <taxon>Pseudomonadota</taxon>
        <taxon>Alphaproteobacteria</taxon>
        <taxon>Rhodobacterales</taxon>
        <taxon>Paracoccaceae</taxon>
        <taxon>Paragemmobacter</taxon>
    </lineage>
</organism>
<dbReference type="PANTHER" id="PTHR10996:SF178">
    <property type="entry name" value="2-HYDROXYACID DEHYDROGENASE YGL185C-RELATED"/>
    <property type="match status" value="1"/>
</dbReference>
<dbReference type="Proteomes" id="UP000474758">
    <property type="component" value="Unassembled WGS sequence"/>
</dbReference>
<dbReference type="GO" id="GO:0051287">
    <property type="term" value="F:NAD binding"/>
    <property type="evidence" value="ECO:0007669"/>
    <property type="project" value="InterPro"/>
</dbReference>
<evidence type="ECO:0000256" key="2">
    <source>
        <dbReference type="ARBA" id="ARBA00023027"/>
    </source>
</evidence>
<gene>
    <name evidence="4" type="ORF">G5V65_13205</name>
</gene>
<accession>A0A6M1TYI0</accession>
<keyword evidence="1" id="KW-0560">Oxidoreductase</keyword>
<evidence type="ECO:0000313" key="5">
    <source>
        <dbReference type="Proteomes" id="UP000474758"/>
    </source>
</evidence>
<dbReference type="InterPro" id="IPR006140">
    <property type="entry name" value="D-isomer_DH_NAD-bd"/>
</dbReference>
<dbReference type="SUPFAM" id="SSF51735">
    <property type="entry name" value="NAD(P)-binding Rossmann-fold domains"/>
    <property type="match status" value="1"/>
</dbReference>
<dbReference type="GO" id="GO:0030267">
    <property type="term" value="F:glyoxylate reductase (NADPH) activity"/>
    <property type="evidence" value="ECO:0007669"/>
    <property type="project" value="TreeGrafter"/>
</dbReference>
<protein>
    <submittedName>
        <fullName evidence="4">Hydroxyacid dehydrogenase</fullName>
    </submittedName>
</protein>
<sequence length="342" mass="36656">MTDPRPLILSCPLPRSLPLILAPDRLAELRARYRIVETTDADLPGLPDAVLGEARYIIGQPPLDAATLARLSSLRCIFNVESNLLNNMPYDEVFRRGIHVVTTGAVFAQPVAEIGLGFALSLLRNIHGADADFRAGRELWGGEGNGAARLLTGAEVGILGFGDLGRASARVLAGFAPRLRVFDPWLPASRIREAGAEPASLEAVMAQSDVVFCTAAVTSENRGFLGAAEFAAMRRGAIFLLLSRADVVDFGALMAAVRGGHILAASDVFPEEPLPADHPVRAIPGFLLSAHRAGALDVAFRRMGEMVLEDLALLDRGLPPMVCKRAERETVARFRSRPVAVN</sequence>
<evidence type="ECO:0000256" key="1">
    <source>
        <dbReference type="ARBA" id="ARBA00023002"/>
    </source>
</evidence>
<comment type="caution">
    <text evidence="4">The sequence shown here is derived from an EMBL/GenBank/DDBJ whole genome shotgun (WGS) entry which is preliminary data.</text>
</comment>
<dbReference type="SUPFAM" id="SSF52283">
    <property type="entry name" value="Formate/glycerate dehydrogenase catalytic domain-like"/>
    <property type="match status" value="1"/>
</dbReference>
<dbReference type="PANTHER" id="PTHR10996">
    <property type="entry name" value="2-HYDROXYACID DEHYDROGENASE-RELATED"/>
    <property type="match status" value="1"/>
</dbReference>
<dbReference type="RefSeq" id="WP_165050863.1">
    <property type="nucleotide sequence ID" value="NZ_JAALFE010000012.1"/>
</dbReference>
<dbReference type="Pfam" id="PF02826">
    <property type="entry name" value="2-Hacid_dh_C"/>
    <property type="match status" value="1"/>
</dbReference>
<feature type="domain" description="D-isomer specific 2-hydroxyacid dehydrogenase NAD-binding" evidence="3">
    <location>
        <begin position="117"/>
        <end position="293"/>
    </location>
</feature>
<keyword evidence="2" id="KW-0520">NAD</keyword>